<dbReference type="STRING" id="6573.A0A210PZ23"/>
<sequence length="756" mass="87939">MPGESTLSPPAPLDLGRMEEEAKASATKRIASILQRPEQLERVDQYKRRMTRKKASVDTMLKSAVQSQLDGVRTGLNQLQSALQDVYEIKQSLDVVEETYKSIQPLKEKLSSVNKENNSFCQLGSAMENLKHIFTVPESVRKTAELITDGKLLQAHKHLSDLEMARDDLMFELHKQPQKSPTDNNTLTKYFVEVEKLSEDLGKQLWIIMGRLLITVRREPTLIVTALRIIEREEKRDEIIMKRKEQTGFLPVCRPKRWKQKTFEVLERTITYKIEGNQMEDRDTNKMWLVRHLEITRQLMIDDLRVVKTMLPPVFPPSYAIVDKYVKMYHAGIASHIGDMIAQGLEGNEYVTLLSWINVYNSPELLKHPELNIDIKELGPLLEPTIIDDLQNQYLKNMRSNIMDWTKNSLVQDKKDWFREEHPDADGDGFYSTSLPVILFQMMEQNLQVAQMIGEDLVKKVLELFADELNMFAKEYQSEIQSYQERHMMNRSEPKFYIHYLIANINNTIAFCDYMKQLRKRYMKEEFDDRLEEDEDNIRKDRFQLLTDRFKQIGNLGCNILLDEVWIDLRNSKCIDELLTKSWCQGSHSVDIIYATWADYSGDFVHLKEPFSVGLVVEARHRLLKEYVKAILSKKLPLKNYAERKPIADKICTEADKLQELFKEYGSRKAGDTDFGPLKLLAEVWKLRDTSMMQLEITGLVVKHPDIRTEQLISLLMGRGDMSRVEARQMVQDTVGEDDQLKPKPKGIFTEVAQMS</sequence>
<accession>A0A210PZ23</accession>
<protein>
    <submittedName>
        <fullName evidence="5">Exocyst complex component 3</fullName>
    </submittedName>
</protein>
<dbReference type="GO" id="GO:0000149">
    <property type="term" value="F:SNARE binding"/>
    <property type="evidence" value="ECO:0007669"/>
    <property type="project" value="TreeGrafter"/>
</dbReference>
<evidence type="ECO:0000256" key="4">
    <source>
        <dbReference type="SAM" id="MobiDB-lite"/>
    </source>
</evidence>
<evidence type="ECO:0000256" key="3">
    <source>
        <dbReference type="ARBA" id="ARBA00022483"/>
    </source>
</evidence>
<keyword evidence="2" id="KW-0813">Transport</keyword>
<proteinExistence type="inferred from homology"/>
<feature type="region of interest" description="Disordered" evidence="4">
    <location>
        <begin position="1"/>
        <end position="24"/>
    </location>
</feature>
<dbReference type="Pfam" id="PF06046">
    <property type="entry name" value="Sec6"/>
    <property type="match status" value="1"/>
</dbReference>
<dbReference type="GO" id="GO:0006887">
    <property type="term" value="P:exocytosis"/>
    <property type="evidence" value="ECO:0007669"/>
    <property type="project" value="UniProtKB-KW"/>
</dbReference>
<dbReference type="PANTHER" id="PTHR21292:SF1">
    <property type="entry name" value="EXOCYST COMPLEX COMPONENT 3"/>
    <property type="match status" value="1"/>
</dbReference>
<reference evidence="5 6" key="1">
    <citation type="journal article" date="2017" name="Nat. Ecol. Evol.">
        <title>Scallop genome provides insights into evolution of bilaterian karyotype and development.</title>
        <authorList>
            <person name="Wang S."/>
            <person name="Zhang J."/>
            <person name="Jiao W."/>
            <person name="Li J."/>
            <person name="Xun X."/>
            <person name="Sun Y."/>
            <person name="Guo X."/>
            <person name="Huan P."/>
            <person name="Dong B."/>
            <person name="Zhang L."/>
            <person name="Hu X."/>
            <person name="Sun X."/>
            <person name="Wang J."/>
            <person name="Zhao C."/>
            <person name="Wang Y."/>
            <person name="Wang D."/>
            <person name="Huang X."/>
            <person name="Wang R."/>
            <person name="Lv J."/>
            <person name="Li Y."/>
            <person name="Zhang Z."/>
            <person name="Liu B."/>
            <person name="Lu W."/>
            <person name="Hui Y."/>
            <person name="Liang J."/>
            <person name="Zhou Z."/>
            <person name="Hou R."/>
            <person name="Li X."/>
            <person name="Liu Y."/>
            <person name="Li H."/>
            <person name="Ning X."/>
            <person name="Lin Y."/>
            <person name="Zhao L."/>
            <person name="Xing Q."/>
            <person name="Dou J."/>
            <person name="Li Y."/>
            <person name="Mao J."/>
            <person name="Guo H."/>
            <person name="Dou H."/>
            <person name="Li T."/>
            <person name="Mu C."/>
            <person name="Jiang W."/>
            <person name="Fu Q."/>
            <person name="Fu X."/>
            <person name="Miao Y."/>
            <person name="Liu J."/>
            <person name="Yu Q."/>
            <person name="Li R."/>
            <person name="Liao H."/>
            <person name="Li X."/>
            <person name="Kong Y."/>
            <person name="Jiang Z."/>
            <person name="Chourrout D."/>
            <person name="Li R."/>
            <person name="Bao Z."/>
        </authorList>
    </citation>
    <scope>NUCLEOTIDE SEQUENCE [LARGE SCALE GENOMIC DNA]</scope>
    <source>
        <strain evidence="5 6">PY_sf001</strain>
    </source>
</reference>
<evidence type="ECO:0000313" key="5">
    <source>
        <dbReference type="EMBL" id="OWF41735.1"/>
    </source>
</evidence>
<dbReference type="Gene3D" id="1.10.357.70">
    <property type="entry name" value="Exocyst complex component Sec6, C-terminal domain"/>
    <property type="match status" value="1"/>
</dbReference>
<dbReference type="PANTHER" id="PTHR21292">
    <property type="entry name" value="EXOCYST COMPLEX COMPONENT SEC6-RELATED"/>
    <property type="match status" value="1"/>
</dbReference>
<evidence type="ECO:0000256" key="1">
    <source>
        <dbReference type="ARBA" id="ARBA00009447"/>
    </source>
</evidence>
<dbReference type="Proteomes" id="UP000242188">
    <property type="component" value="Unassembled WGS sequence"/>
</dbReference>
<evidence type="ECO:0000256" key="2">
    <source>
        <dbReference type="ARBA" id="ARBA00022448"/>
    </source>
</evidence>
<keyword evidence="6" id="KW-1185">Reference proteome</keyword>
<dbReference type="GO" id="GO:0051601">
    <property type="term" value="P:exocyst localization"/>
    <property type="evidence" value="ECO:0007669"/>
    <property type="project" value="TreeGrafter"/>
</dbReference>
<dbReference type="GO" id="GO:0000145">
    <property type="term" value="C:exocyst"/>
    <property type="evidence" value="ECO:0007669"/>
    <property type="project" value="InterPro"/>
</dbReference>
<dbReference type="Gene3D" id="1.10.357.50">
    <property type="match status" value="1"/>
</dbReference>
<comment type="similarity">
    <text evidence="1">Belongs to the SEC6 family.</text>
</comment>
<name>A0A210PZ23_MIZYE</name>
<dbReference type="InterPro" id="IPR042532">
    <property type="entry name" value="EXOC3/Sec6_C"/>
</dbReference>
<dbReference type="OrthoDB" id="10047020at2759"/>
<keyword evidence="3" id="KW-0268">Exocytosis</keyword>
<dbReference type="EMBL" id="NEDP02005359">
    <property type="protein sequence ID" value="OWF41735.1"/>
    <property type="molecule type" value="Genomic_DNA"/>
</dbReference>
<dbReference type="InterPro" id="IPR010326">
    <property type="entry name" value="EXOC3/Sec6"/>
</dbReference>
<comment type="caution">
    <text evidence="5">The sequence shown here is derived from an EMBL/GenBank/DDBJ whole genome shotgun (WGS) entry which is preliminary data.</text>
</comment>
<gene>
    <name evidence="5" type="ORF">KP79_PYT23917</name>
</gene>
<dbReference type="AlphaFoldDB" id="A0A210PZ23"/>
<organism evidence="5 6">
    <name type="scientific">Mizuhopecten yessoensis</name>
    <name type="common">Japanese scallop</name>
    <name type="synonym">Patinopecten yessoensis</name>
    <dbReference type="NCBI Taxonomy" id="6573"/>
    <lineage>
        <taxon>Eukaryota</taxon>
        <taxon>Metazoa</taxon>
        <taxon>Spiralia</taxon>
        <taxon>Lophotrochozoa</taxon>
        <taxon>Mollusca</taxon>
        <taxon>Bivalvia</taxon>
        <taxon>Autobranchia</taxon>
        <taxon>Pteriomorphia</taxon>
        <taxon>Pectinida</taxon>
        <taxon>Pectinoidea</taxon>
        <taxon>Pectinidae</taxon>
        <taxon>Mizuhopecten</taxon>
    </lineage>
</organism>
<evidence type="ECO:0000313" key="6">
    <source>
        <dbReference type="Proteomes" id="UP000242188"/>
    </source>
</evidence>